<sequence>MRNTGLQDDTPDNFRTTRPKKVLLPRSCPTDLEGISNGSTEATGAISTTAHIQSTSRVVHLRRTECDVVPKDKSTGPTGSEHEALKSFRFQRRIIRDYEFLHDVLRQRIGLHTSTKGLVPPGEGMSKIAVFTQLLPSTVLQKIILQRISSHGAHKKEVNR</sequence>
<name>A0ABQ7XB23_BRANA</name>
<gene>
    <name evidence="1" type="ORF">HID58_093529</name>
</gene>
<comment type="caution">
    <text evidence="1">The sequence shown here is derived from an EMBL/GenBank/DDBJ whole genome shotgun (WGS) entry which is preliminary data.</text>
</comment>
<keyword evidence="2" id="KW-1185">Reference proteome</keyword>
<organism evidence="1 2">
    <name type="scientific">Brassica napus</name>
    <name type="common">Rape</name>
    <dbReference type="NCBI Taxonomy" id="3708"/>
    <lineage>
        <taxon>Eukaryota</taxon>
        <taxon>Viridiplantae</taxon>
        <taxon>Streptophyta</taxon>
        <taxon>Embryophyta</taxon>
        <taxon>Tracheophyta</taxon>
        <taxon>Spermatophyta</taxon>
        <taxon>Magnoliopsida</taxon>
        <taxon>eudicotyledons</taxon>
        <taxon>Gunneridae</taxon>
        <taxon>Pentapetalae</taxon>
        <taxon>rosids</taxon>
        <taxon>malvids</taxon>
        <taxon>Brassicales</taxon>
        <taxon>Brassicaceae</taxon>
        <taxon>Brassiceae</taxon>
        <taxon>Brassica</taxon>
    </lineage>
</organism>
<evidence type="ECO:0000313" key="1">
    <source>
        <dbReference type="EMBL" id="KAH0853023.1"/>
    </source>
</evidence>
<reference evidence="1 2" key="1">
    <citation type="submission" date="2021-05" db="EMBL/GenBank/DDBJ databases">
        <title>Genome Assembly of Synthetic Allotetraploid Brassica napus Reveals Homoeologous Exchanges between Subgenomes.</title>
        <authorList>
            <person name="Davis J.T."/>
        </authorList>
    </citation>
    <scope>NUCLEOTIDE SEQUENCE [LARGE SCALE GENOMIC DNA]</scope>
    <source>
        <strain evidence="2">cv. Da-Ae</strain>
        <tissue evidence="1">Seedling</tissue>
    </source>
</reference>
<evidence type="ECO:0000313" key="2">
    <source>
        <dbReference type="Proteomes" id="UP000824890"/>
    </source>
</evidence>
<dbReference type="EMBL" id="JAGKQM010000866">
    <property type="protein sequence ID" value="KAH0853023.1"/>
    <property type="molecule type" value="Genomic_DNA"/>
</dbReference>
<dbReference type="Proteomes" id="UP000824890">
    <property type="component" value="Unassembled WGS sequence"/>
</dbReference>
<evidence type="ECO:0008006" key="3">
    <source>
        <dbReference type="Google" id="ProtNLM"/>
    </source>
</evidence>
<accession>A0ABQ7XB23</accession>
<protein>
    <recommendedName>
        <fullName evidence="3">PX domain-containing protein</fullName>
    </recommendedName>
</protein>
<proteinExistence type="predicted"/>